<keyword evidence="1" id="KW-0560">Oxidoreductase</keyword>
<organism evidence="3 4">
    <name type="scientific">SAR92 clade bacterium</name>
    <dbReference type="NCBI Taxonomy" id="2315479"/>
    <lineage>
        <taxon>Bacteria</taxon>
        <taxon>Pseudomonadati</taxon>
        <taxon>Pseudomonadota</taxon>
        <taxon>Gammaproteobacteria</taxon>
        <taxon>Cellvibrionales</taxon>
        <taxon>Porticoccaceae</taxon>
        <taxon>SAR92 clade</taxon>
    </lineage>
</organism>
<protein>
    <submittedName>
        <fullName evidence="3">Aldehyde reductase</fullName>
    </submittedName>
</protein>
<proteinExistence type="predicted"/>
<evidence type="ECO:0000259" key="2">
    <source>
        <dbReference type="Pfam" id="PF01073"/>
    </source>
</evidence>
<dbReference type="GO" id="GO:0006694">
    <property type="term" value="P:steroid biosynthetic process"/>
    <property type="evidence" value="ECO:0007669"/>
    <property type="project" value="InterPro"/>
</dbReference>
<dbReference type="AlphaFoldDB" id="A0A520MFB0"/>
<dbReference type="PANTHER" id="PTHR10366:SF564">
    <property type="entry name" value="STEROL-4-ALPHA-CARBOXYLATE 3-DEHYDROGENASE, DECARBOXYLATING"/>
    <property type="match status" value="1"/>
</dbReference>
<dbReference type="EMBL" id="SHBP01000007">
    <property type="protein sequence ID" value="RZO19905.1"/>
    <property type="molecule type" value="Genomic_DNA"/>
</dbReference>
<dbReference type="Proteomes" id="UP000315889">
    <property type="component" value="Unassembled WGS sequence"/>
</dbReference>
<comment type="caution">
    <text evidence="3">The sequence shown here is derived from an EMBL/GenBank/DDBJ whole genome shotgun (WGS) entry which is preliminary data.</text>
</comment>
<dbReference type="CDD" id="cd05227">
    <property type="entry name" value="AR_SDR_e"/>
    <property type="match status" value="1"/>
</dbReference>
<reference evidence="3 4" key="1">
    <citation type="submission" date="2019-02" db="EMBL/GenBank/DDBJ databases">
        <title>Prokaryotic population dynamics and viral predation in marine succession experiment using metagenomics: the confinement effect.</title>
        <authorList>
            <person name="Haro-Moreno J.M."/>
            <person name="Rodriguez-Valera F."/>
            <person name="Lopez-Perez M."/>
        </authorList>
    </citation>
    <scope>NUCLEOTIDE SEQUENCE [LARGE SCALE GENOMIC DNA]</scope>
    <source>
        <strain evidence="3">MED-G170</strain>
    </source>
</reference>
<dbReference type="Gene3D" id="3.40.50.720">
    <property type="entry name" value="NAD(P)-binding Rossmann-like Domain"/>
    <property type="match status" value="1"/>
</dbReference>
<accession>A0A520MFB0</accession>
<evidence type="ECO:0000313" key="4">
    <source>
        <dbReference type="Proteomes" id="UP000315889"/>
    </source>
</evidence>
<dbReference type="InterPro" id="IPR050425">
    <property type="entry name" value="NAD(P)_dehydrat-like"/>
</dbReference>
<gene>
    <name evidence="3" type="ORF">EVB03_05995</name>
</gene>
<sequence length="334" mass="37146">MEKVLVTGATGFIGLHCIKQLLDRGYRVNGTLRSLDRQAEVLDSLERNNTPTTHLSLFEVDLNRDSGWDSAISDCNYVLHVASPFVLTDEDEDFFVKPAVEGVQRALKFSKKHNVKKVILTSSFAAIHETLNDRQESFSEEDWSNPNKPGISFYAKSKTMAELAAWEFMEMENPDFSLTVINPVLVMGPSLSQDVGTSNSLVKSMISGSVPGTPKIHIGIVDVRDVASAHILAMESSGADGERIIVSEKELWVHEVAAILRDAGFNKTPKILFPKWLMKIVALFRKDLALMIPMIGKRRDVSSSKARSLLGWKPMKAELSIIDTAQQLKDFDLL</sequence>
<evidence type="ECO:0000313" key="3">
    <source>
        <dbReference type="EMBL" id="RZO19905.1"/>
    </source>
</evidence>
<dbReference type="InterPro" id="IPR036291">
    <property type="entry name" value="NAD(P)-bd_dom_sf"/>
</dbReference>
<dbReference type="FunFam" id="3.40.50.720:FF:000336">
    <property type="entry name" value="Aldehyde reductase"/>
    <property type="match status" value="1"/>
</dbReference>
<dbReference type="SUPFAM" id="SSF51735">
    <property type="entry name" value="NAD(P)-binding Rossmann-fold domains"/>
    <property type="match status" value="1"/>
</dbReference>
<dbReference type="GO" id="GO:0016616">
    <property type="term" value="F:oxidoreductase activity, acting on the CH-OH group of donors, NAD or NADP as acceptor"/>
    <property type="evidence" value="ECO:0007669"/>
    <property type="project" value="InterPro"/>
</dbReference>
<evidence type="ECO:0000256" key="1">
    <source>
        <dbReference type="ARBA" id="ARBA00023002"/>
    </source>
</evidence>
<dbReference type="InterPro" id="IPR002225">
    <property type="entry name" value="3Beta_OHSteriod_DH/Estase"/>
</dbReference>
<dbReference type="Pfam" id="PF01073">
    <property type="entry name" value="3Beta_HSD"/>
    <property type="match status" value="1"/>
</dbReference>
<dbReference type="PANTHER" id="PTHR10366">
    <property type="entry name" value="NAD DEPENDENT EPIMERASE/DEHYDRATASE"/>
    <property type="match status" value="1"/>
</dbReference>
<feature type="domain" description="3-beta hydroxysteroid dehydrogenase/isomerase" evidence="2">
    <location>
        <begin position="5"/>
        <end position="250"/>
    </location>
</feature>
<name>A0A520MFB0_9GAMM</name>